<reference evidence="1 2" key="1">
    <citation type="journal article" date="2022" name="bioRxiv">
        <title>The genome of the oomycete Peronosclerospora sorghi, a cosmopolitan pathogen of maize and sorghum, is inflated with dispersed pseudogenes.</title>
        <authorList>
            <person name="Fletcher K."/>
            <person name="Martin F."/>
            <person name="Isakeit T."/>
            <person name="Cavanaugh K."/>
            <person name="Magill C."/>
            <person name="Michelmore R."/>
        </authorList>
    </citation>
    <scope>NUCLEOTIDE SEQUENCE [LARGE SCALE GENOMIC DNA]</scope>
    <source>
        <strain evidence="1">P6</strain>
    </source>
</reference>
<evidence type="ECO:0000313" key="2">
    <source>
        <dbReference type="Proteomes" id="UP001163321"/>
    </source>
</evidence>
<sequence length="1368" mass="153139">MEKYHILERIGDGAFGKVYRGRRKYSGHIVALKFVTKHGKSARELATLRQEVGLQSIYRSNNRLMLSFLLSRVRTQIQLLRQLNHGNIIAILDAFDTEGEVCIVTEYAQGELCQVLKDEHTVPERAIRTIATQLVHALRVLHAHRIIHRDLKPQNILIGAREQLKLCDFGFARALEHDSSCFLRSIKGTPLYMAPELVQEKPYTHTVDLWSLGVILYELAVGKPPFYTDKIVPLIHMIVRDEIVYPSTMSRELQSFLSGLLTKDPAKRLQWPEILEHPFVKAQAEDVAKRRPQERPLRALPRFFSDTGGPTVSTSEKRENVKPSGERLRSCDEWKLCDPETERQLSLSNRNDTKEKALSLQADENNNQWAPPLSLKMPIETEHFVGLWKRIRSEINETNRVDAALLTSPLVTDAVALLPSILKEEVRVPNDILATIEALLHLLYRSMVHLLETMDQRVDFRHFLETKDRLHHFLITLVHISDTRHVNRENASDLIYKSVRCCMVCTTMVNQVDMAFETTFDYRESCRNDVNRIMLLLTRNDARFGSVRSKALQWLGSMMDRSQKVMTVLDIVSTSGLIPILCDIVASSASAASPVQRTARHDEKLRLYAIFALAALVQPNAKGWELFQSFPVMSLVRNASVPRTRPSSVREVKHQYKLRTKIHAELASQLAQRGVKELITLLGDEMTERVHDACSNSHDRHDDEDTEADLSTLGCILLIFLHACRASSSFSTKLTRTKVLFQHDCPTDVLTILVWGVPSKGLDRREQYVAIELVSAIVRRGMVSNSELWSAVRTFYPFLLSATDVALVSALSTFFAEVMERCNIDEFALDTSHSNGAVDSLDMEVVNLVAHGALTRRCANAIFRLFSPKQTEDVESDRPSTNAPMVTSYNVRAQGLLDSGIVFLLRVASKASVQPAAPCQNEPEPRGTQSNASTMFLTAFESASVWKRFDDMMATGGRDRLSPWGLFCFLKLLRIVREMQLDCKPIEGGLNDHLLSHLVNLLELEHIQSLFSWPEIVGGGSHAVKALVHATVKVVGLPFAYSVSDDLLADTKGILYNAQCVPKLLAVLRFIVSTKELQFGSSVLDLSVSFLSRLITSSSQFGSQFVAANGACIVHECGMLRRSGSPSLVIDTLSILIQVTRSSETNCHCLGAANLFPAFSNLLEHPDALVRANTLHCLGNFCRHSTRFYPQFTKRFEGPAAPGSVMDGTIRGLSDSDPSVRRWACFAIGNAAFHSGELYEALRPALAGLLVNLHDDEETTRSNAGGAVGNLVRHADTLCSDLCTYQAPIQLFESAVAEQSVAARRILLVALGNVCVYRQCFQVLRDARPTFVHDLARLDDKGDMDDVARRNIRRITANLEAVRVSVRI</sequence>
<gene>
    <name evidence="1" type="ORF">PsorP6_014255</name>
</gene>
<protein>
    <submittedName>
        <fullName evidence="1">Uncharacterized protein</fullName>
    </submittedName>
</protein>
<name>A0ACC0VJZ6_9STRA</name>
<keyword evidence="2" id="KW-1185">Reference proteome</keyword>
<evidence type="ECO:0000313" key="1">
    <source>
        <dbReference type="EMBL" id="KAI9906106.1"/>
    </source>
</evidence>
<dbReference type="Proteomes" id="UP001163321">
    <property type="component" value="Chromosome 9"/>
</dbReference>
<comment type="caution">
    <text evidence="1">The sequence shown here is derived from an EMBL/GenBank/DDBJ whole genome shotgun (WGS) entry which is preliminary data.</text>
</comment>
<accession>A0ACC0VJZ6</accession>
<organism evidence="1 2">
    <name type="scientific">Peronosclerospora sorghi</name>
    <dbReference type="NCBI Taxonomy" id="230839"/>
    <lineage>
        <taxon>Eukaryota</taxon>
        <taxon>Sar</taxon>
        <taxon>Stramenopiles</taxon>
        <taxon>Oomycota</taxon>
        <taxon>Peronosporomycetes</taxon>
        <taxon>Peronosporales</taxon>
        <taxon>Peronosporaceae</taxon>
        <taxon>Peronosclerospora</taxon>
    </lineage>
</organism>
<dbReference type="EMBL" id="CM047588">
    <property type="protein sequence ID" value="KAI9906106.1"/>
    <property type="molecule type" value="Genomic_DNA"/>
</dbReference>
<proteinExistence type="predicted"/>